<name>A0A0A9GT56_ARUDO</name>
<proteinExistence type="predicted"/>
<accession>A0A0A9GT56</accession>
<dbReference type="EMBL" id="GBRH01170164">
    <property type="protein sequence ID" value="JAE27732.1"/>
    <property type="molecule type" value="Transcribed_RNA"/>
</dbReference>
<reference evidence="1" key="1">
    <citation type="submission" date="2014-09" db="EMBL/GenBank/DDBJ databases">
        <authorList>
            <person name="Magalhaes I.L.F."/>
            <person name="Oliveira U."/>
            <person name="Santos F.R."/>
            <person name="Vidigal T.H.D.A."/>
            <person name="Brescovit A.D."/>
            <person name="Santos A.J."/>
        </authorList>
    </citation>
    <scope>NUCLEOTIDE SEQUENCE</scope>
    <source>
        <tissue evidence="1">Shoot tissue taken approximately 20 cm above the soil surface</tissue>
    </source>
</reference>
<organism evidence="1">
    <name type="scientific">Arundo donax</name>
    <name type="common">Giant reed</name>
    <name type="synonym">Donax arundinaceus</name>
    <dbReference type="NCBI Taxonomy" id="35708"/>
    <lineage>
        <taxon>Eukaryota</taxon>
        <taxon>Viridiplantae</taxon>
        <taxon>Streptophyta</taxon>
        <taxon>Embryophyta</taxon>
        <taxon>Tracheophyta</taxon>
        <taxon>Spermatophyta</taxon>
        <taxon>Magnoliopsida</taxon>
        <taxon>Liliopsida</taxon>
        <taxon>Poales</taxon>
        <taxon>Poaceae</taxon>
        <taxon>PACMAD clade</taxon>
        <taxon>Arundinoideae</taxon>
        <taxon>Arundineae</taxon>
        <taxon>Arundo</taxon>
    </lineage>
</organism>
<dbReference type="AlphaFoldDB" id="A0A0A9GT56"/>
<protein>
    <submittedName>
        <fullName evidence="1">Uncharacterized protein</fullName>
    </submittedName>
</protein>
<reference evidence="1" key="2">
    <citation type="journal article" date="2015" name="Data Brief">
        <title>Shoot transcriptome of the giant reed, Arundo donax.</title>
        <authorList>
            <person name="Barrero R.A."/>
            <person name="Guerrero F.D."/>
            <person name="Moolhuijzen P."/>
            <person name="Goolsby J.A."/>
            <person name="Tidwell J."/>
            <person name="Bellgard S.E."/>
            <person name="Bellgard M.I."/>
        </authorList>
    </citation>
    <scope>NUCLEOTIDE SEQUENCE</scope>
    <source>
        <tissue evidence="1">Shoot tissue taken approximately 20 cm above the soil surface</tissue>
    </source>
</reference>
<evidence type="ECO:0000313" key="1">
    <source>
        <dbReference type="EMBL" id="JAE27732.1"/>
    </source>
</evidence>
<sequence length="17" mass="1980">MCRHACISLLFNSEVEQ</sequence>